<dbReference type="AlphaFoldDB" id="A0A7S0GBL9"/>
<feature type="compositionally biased region" description="Polar residues" evidence="1">
    <location>
        <begin position="88"/>
        <end position="103"/>
    </location>
</feature>
<protein>
    <submittedName>
        <fullName evidence="2">Uncharacterized protein</fullName>
    </submittedName>
</protein>
<evidence type="ECO:0000313" key="2">
    <source>
        <dbReference type="EMBL" id="CAD8407199.1"/>
    </source>
</evidence>
<feature type="region of interest" description="Disordered" evidence="1">
    <location>
        <begin position="201"/>
        <end position="247"/>
    </location>
</feature>
<gene>
    <name evidence="2" type="ORF">PINE0816_LOCUS3316</name>
</gene>
<accession>A0A7S0GBL9</accession>
<dbReference type="EMBL" id="HBEL01006930">
    <property type="protein sequence ID" value="CAD8407199.1"/>
    <property type="molecule type" value="Transcribed_RNA"/>
</dbReference>
<proteinExistence type="predicted"/>
<name>A0A7S0GBL9_9STRA</name>
<feature type="compositionally biased region" description="Basic and acidic residues" evidence="1">
    <location>
        <begin position="221"/>
        <end position="238"/>
    </location>
</feature>
<feature type="region of interest" description="Disordered" evidence="1">
    <location>
        <begin position="38"/>
        <end position="110"/>
    </location>
</feature>
<feature type="compositionally biased region" description="Low complexity" evidence="1">
    <location>
        <begin position="72"/>
        <end position="87"/>
    </location>
</feature>
<reference evidence="2" key="1">
    <citation type="submission" date="2021-01" db="EMBL/GenBank/DDBJ databases">
        <authorList>
            <person name="Corre E."/>
            <person name="Pelletier E."/>
            <person name="Niang G."/>
            <person name="Scheremetjew M."/>
            <person name="Finn R."/>
            <person name="Kale V."/>
            <person name="Holt S."/>
            <person name="Cochrane G."/>
            <person name="Meng A."/>
            <person name="Brown T."/>
            <person name="Cohen L."/>
        </authorList>
    </citation>
    <scope>NUCLEOTIDE SEQUENCE</scope>
    <source>
        <strain evidence="2">CCAP1064/1</strain>
    </source>
</reference>
<evidence type="ECO:0000256" key="1">
    <source>
        <dbReference type="SAM" id="MobiDB-lite"/>
    </source>
</evidence>
<sequence>MITGVPMSHYEMPILMERYAADPKPQFLETMIMDGTSEVGNGSGIGGVETPAQYARRNAQDRKSERKKKKQQPVSTSSSSNTPETNTLATPETQPSGTATTNKKGYDVGVGVPKNHPSMFSDSSANPSSRILGLTIFLSDVVDMDQYKVSGTISKDAATKAAMRFPNMGNLTIAPVAGRAVLFPVVHNLDGSSITTQNHHYSAAARGTQRDAKPNKSSNSKGDKDDKAAEGGKVDKKGSSGGAANASKAYNGLPMLQVDARTAYVEHLPMIPRSSDKYVMTVFIRQAPLNTPSIVAQDPEGAKNKIYTPKD</sequence>
<organism evidence="2">
    <name type="scientific">Proboscia inermis</name>
    <dbReference type="NCBI Taxonomy" id="420281"/>
    <lineage>
        <taxon>Eukaryota</taxon>
        <taxon>Sar</taxon>
        <taxon>Stramenopiles</taxon>
        <taxon>Ochrophyta</taxon>
        <taxon>Bacillariophyta</taxon>
        <taxon>Coscinodiscophyceae</taxon>
        <taxon>Rhizosoleniophycidae</taxon>
        <taxon>Rhizosoleniales</taxon>
        <taxon>Rhizosoleniaceae</taxon>
        <taxon>Proboscia</taxon>
    </lineage>
</organism>